<dbReference type="Gene3D" id="3.10.129.10">
    <property type="entry name" value="Hotdog Thioesterase"/>
    <property type="match status" value="1"/>
</dbReference>
<dbReference type="SUPFAM" id="SSF54637">
    <property type="entry name" value="Thioesterase/thiol ester dehydrase-isomerase"/>
    <property type="match status" value="1"/>
</dbReference>
<protein>
    <submittedName>
        <fullName evidence="2">Thioesterase</fullName>
    </submittedName>
</protein>
<dbReference type="InterPro" id="IPR029069">
    <property type="entry name" value="HotDog_dom_sf"/>
</dbReference>
<evidence type="ECO:0000256" key="1">
    <source>
        <dbReference type="ARBA" id="ARBA00022801"/>
    </source>
</evidence>
<sequence>MTWDYPAPHVHPIRIVKSDIDGMGHANNACYVVWCEQCAWNHSEFLGLSLKDYQRLDRGVAIRKASYEYFLPAFENEDLLIATWLTACDGKFRLERRFQMINLATGQTVQRGHWELICITLSSGKVMKFPNEFIERYGSAVVSAQ</sequence>
<evidence type="ECO:0000313" key="3">
    <source>
        <dbReference type="Proteomes" id="UP000218767"/>
    </source>
</evidence>
<dbReference type="Proteomes" id="UP000218767">
    <property type="component" value="Unassembled WGS sequence"/>
</dbReference>
<dbReference type="InterPro" id="IPR050563">
    <property type="entry name" value="4-hydroxybenzoyl-CoA_TE"/>
</dbReference>
<dbReference type="GO" id="GO:0047617">
    <property type="term" value="F:fatty acyl-CoA hydrolase activity"/>
    <property type="evidence" value="ECO:0007669"/>
    <property type="project" value="TreeGrafter"/>
</dbReference>
<dbReference type="CDD" id="cd00586">
    <property type="entry name" value="4HBT"/>
    <property type="match status" value="1"/>
</dbReference>
<dbReference type="AlphaFoldDB" id="A0A2A4WSR2"/>
<dbReference type="PANTHER" id="PTHR31793:SF37">
    <property type="entry name" value="ACYL-COA THIOESTER HYDROLASE YBGC"/>
    <property type="match status" value="1"/>
</dbReference>
<accession>A0A2A4WSR2</accession>
<proteinExistence type="predicted"/>
<name>A0A2A4WSR2_9GAMM</name>
<comment type="caution">
    <text evidence="2">The sequence shown here is derived from an EMBL/GenBank/DDBJ whole genome shotgun (WGS) entry which is preliminary data.</text>
</comment>
<dbReference type="PANTHER" id="PTHR31793">
    <property type="entry name" value="4-HYDROXYBENZOYL-COA THIOESTERASE FAMILY MEMBER"/>
    <property type="match status" value="1"/>
</dbReference>
<evidence type="ECO:0000313" key="2">
    <source>
        <dbReference type="EMBL" id="PCI73353.1"/>
    </source>
</evidence>
<dbReference type="EMBL" id="NVUL01000125">
    <property type="protein sequence ID" value="PCI73353.1"/>
    <property type="molecule type" value="Genomic_DNA"/>
</dbReference>
<gene>
    <name evidence="2" type="ORF">COB20_16305</name>
</gene>
<organism evidence="2 3">
    <name type="scientific">SAR86 cluster bacterium</name>
    <dbReference type="NCBI Taxonomy" id="2030880"/>
    <lineage>
        <taxon>Bacteria</taxon>
        <taxon>Pseudomonadati</taxon>
        <taxon>Pseudomonadota</taxon>
        <taxon>Gammaproteobacteria</taxon>
        <taxon>SAR86 cluster</taxon>
    </lineage>
</organism>
<reference evidence="3" key="1">
    <citation type="submission" date="2017-08" db="EMBL/GenBank/DDBJ databases">
        <title>A dynamic microbial community with high functional redundancy inhabits the cold, oxic subseafloor aquifer.</title>
        <authorList>
            <person name="Tully B.J."/>
            <person name="Wheat C.G."/>
            <person name="Glazer B.T."/>
            <person name="Huber J.A."/>
        </authorList>
    </citation>
    <scope>NUCLEOTIDE SEQUENCE [LARGE SCALE GENOMIC DNA]</scope>
</reference>
<dbReference type="Pfam" id="PF13279">
    <property type="entry name" value="4HBT_2"/>
    <property type="match status" value="1"/>
</dbReference>
<keyword evidence="1" id="KW-0378">Hydrolase</keyword>